<dbReference type="PANTHER" id="PTHR30126">
    <property type="entry name" value="HTH-TYPE TRANSCRIPTIONAL REGULATOR"/>
    <property type="match status" value="1"/>
</dbReference>
<evidence type="ECO:0000256" key="4">
    <source>
        <dbReference type="ARBA" id="ARBA00023163"/>
    </source>
</evidence>
<dbReference type="SUPFAM" id="SSF46785">
    <property type="entry name" value="Winged helix' DNA-binding domain"/>
    <property type="match status" value="1"/>
</dbReference>
<sequence length="273" mass="31198">MFTLFETFLAVYETKSFTRAADHLFVSQPTITVRIKKLETELNTVLFVRGKNQEIMATEAAEIFYGRAVEYLADWDELQKTIRQSDEARRPFKIAVSHSAATSIMPLIFKTFIADLPKLDVEITLNNSEKVFDLVSNHEIHFGIIEKPIMGDQLISIPLFRDELVLAGDQTSGIFFIRETGSGVSHYTQKYLKEQQIIPKNLIRMDNNDMILAHVKAGLGASILSKRFMSNEIPYQEIGKGFKRMFYGLAYADEQDSLIKKLIEQIRAVSEFN</sequence>
<dbReference type="PRINTS" id="PR00039">
    <property type="entry name" value="HTHLYSR"/>
</dbReference>
<feature type="domain" description="HTH lysR-type" evidence="5">
    <location>
        <begin position="1"/>
        <end position="58"/>
    </location>
</feature>
<accession>A0A069CRI7</accession>
<evidence type="ECO:0000256" key="1">
    <source>
        <dbReference type="ARBA" id="ARBA00009437"/>
    </source>
</evidence>
<evidence type="ECO:0000313" key="7">
    <source>
        <dbReference type="Proteomes" id="UP000030643"/>
    </source>
</evidence>
<dbReference type="EMBL" id="DF820485">
    <property type="protein sequence ID" value="GAK30360.1"/>
    <property type="molecule type" value="Genomic_DNA"/>
</dbReference>
<dbReference type="InterPro" id="IPR000847">
    <property type="entry name" value="LysR_HTH_N"/>
</dbReference>
<dbReference type="Gene3D" id="3.40.190.290">
    <property type="match status" value="1"/>
</dbReference>
<dbReference type="Pfam" id="PF00126">
    <property type="entry name" value="HTH_1"/>
    <property type="match status" value="1"/>
</dbReference>
<dbReference type="SUPFAM" id="SSF53850">
    <property type="entry name" value="Periplasmic binding protein-like II"/>
    <property type="match status" value="1"/>
</dbReference>
<dbReference type="InterPro" id="IPR036388">
    <property type="entry name" value="WH-like_DNA-bd_sf"/>
</dbReference>
<dbReference type="OrthoDB" id="9785745at2"/>
<dbReference type="eggNOG" id="COG0583">
    <property type="taxonomic scope" value="Bacteria"/>
</dbReference>
<evidence type="ECO:0000256" key="3">
    <source>
        <dbReference type="ARBA" id="ARBA00023125"/>
    </source>
</evidence>
<dbReference type="AlphaFoldDB" id="A0A069CRI7"/>
<dbReference type="InterPro" id="IPR005119">
    <property type="entry name" value="LysR_subst-bd"/>
</dbReference>
<dbReference type="Proteomes" id="UP000030643">
    <property type="component" value="Unassembled WGS sequence"/>
</dbReference>
<keyword evidence="3" id="KW-0238">DNA-binding</keyword>
<dbReference type="GO" id="GO:0000976">
    <property type="term" value="F:transcription cis-regulatory region binding"/>
    <property type="evidence" value="ECO:0007669"/>
    <property type="project" value="TreeGrafter"/>
</dbReference>
<evidence type="ECO:0000256" key="2">
    <source>
        <dbReference type="ARBA" id="ARBA00023015"/>
    </source>
</evidence>
<keyword evidence="2" id="KW-0805">Transcription regulation</keyword>
<name>A0A069CRI7_WEIOS</name>
<dbReference type="PROSITE" id="PS50931">
    <property type="entry name" value="HTH_LYSR"/>
    <property type="match status" value="1"/>
</dbReference>
<dbReference type="STRING" id="1329250.WOSG25_021570"/>
<proteinExistence type="inferred from homology"/>
<dbReference type="PANTHER" id="PTHR30126:SF40">
    <property type="entry name" value="HTH-TYPE TRANSCRIPTIONAL REGULATOR GLTR"/>
    <property type="match status" value="1"/>
</dbReference>
<dbReference type="GO" id="GO:0003700">
    <property type="term" value="F:DNA-binding transcription factor activity"/>
    <property type="evidence" value="ECO:0007669"/>
    <property type="project" value="InterPro"/>
</dbReference>
<dbReference type="RefSeq" id="WP_027698476.1">
    <property type="nucleotide sequence ID" value="NZ_DF820485.1"/>
</dbReference>
<gene>
    <name evidence="6" type="ORF">WOSG25_021570</name>
</gene>
<comment type="similarity">
    <text evidence="1">Belongs to the LysR transcriptional regulatory family.</text>
</comment>
<dbReference type="InterPro" id="IPR036390">
    <property type="entry name" value="WH_DNA-bd_sf"/>
</dbReference>
<organism evidence="6 7">
    <name type="scientific">Weissella oryzae (strain DSM 25784 / JCM 18191 / LMG 30913 / SG25)</name>
    <dbReference type="NCBI Taxonomy" id="1329250"/>
    <lineage>
        <taxon>Bacteria</taxon>
        <taxon>Bacillati</taxon>
        <taxon>Bacillota</taxon>
        <taxon>Bacilli</taxon>
        <taxon>Lactobacillales</taxon>
        <taxon>Lactobacillaceae</taxon>
        <taxon>Weissella</taxon>
    </lineage>
</organism>
<protein>
    <submittedName>
        <fullName evidence="6">LysR family transcriptional regulator</fullName>
    </submittedName>
</protein>
<dbReference type="Pfam" id="PF03466">
    <property type="entry name" value="LysR_substrate"/>
    <property type="match status" value="1"/>
</dbReference>
<evidence type="ECO:0000259" key="5">
    <source>
        <dbReference type="PROSITE" id="PS50931"/>
    </source>
</evidence>
<dbReference type="Gene3D" id="3.40.190.10">
    <property type="entry name" value="Periplasmic binding protein-like II"/>
    <property type="match status" value="1"/>
</dbReference>
<keyword evidence="4" id="KW-0804">Transcription</keyword>
<keyword evidence="7" id="KW-1185">Reference proteome</keyword>
<reference evidence="7" key="1">
    <citation type="journal article" date="2014" name="Genome Announc.">
        <title>Draft genome sequence of Weissella oryzae SG25T, isolated from fermented rice grains.</title>
        <authorList>
            <person name="Tanizawa Y."/>
            <person name="Fujisawa T."/>
            <person name="Mochizuki T."/>
            <person name="Kaminuma E."/>
            <person name="Suzuki Y."/>
            <person name="Nakamura Y."/>
            <person name="Tohno M."/>
        </authorList>
    </citation>
    <scope>NUCLEOTIDE SEQUENCE [LARGE SCALE GENOMIC DNA]</scope>
    <source>
        <strain evidence="7">DSM 25784 / JCM 18191 / LMG 30913 / SG25</strain>
    </source>
</reference>
<dbReference type="Gene3D" id="1.10.10.10">
    <property type="entry name" value="Winged helix-like DNA-binding domain superfamily/Winged helix DNA-binding domain"/>
    <property type="match status" value="1"/>
</dbReference>
<evidence type="ECO:0000313" key="6">
    <source>
        <dbReference type="EMBL" id="GAK30360.1"/>
    </source>
</evidence>